<evidence type="ECO:0000313" key="2">
    <source>
        <dbReference type="EMBL" id="MFC5603797.1"/>
    </source>
</evidence>
<feature type="domain" description="NodB homology" evidence="1">
    <location>
        <begin position="132"/>
        <end position="308"/>
    </location>
</feature>
<evidence type="ECO:0000259" key="1">
    <source>
        <dbReference type="PROSITE" id="PS51677"/>
    </source>
</evidence>
<gene>
    <name evidence="2" type="ORF">ACFPTP_11250</name>
</gene>
<dbReference type="EMBL" id="JBHSNP010000025">
    <property type="protein sequence ID" value="MFC5603797.1"/>
    <property type="molecule type" value="Genomic_DNA"/>
</dbReference>
<dbReference type="InterPro" id="IPR014228">
    <property type="entry name" value="Spore_polysacc_deacetyl_YlxY"/>
</dbReference>
<dbReference type="PANTHER" id="PTHR10587">
    <property type="entry name" value="GLYCOSYL TRANSFERASE-RELATED"/>
    <property type="match status" value="1"/>
</dbReference>
<comment type="caution">
    <text evidence="2">The sequence shown here is derived from an EMBL/GenBank/DDBJ whole genome shotgun (WGS) entry which is preliminary data.</text>
</comment>
<protein>
    <submittedName>
        <fullName evidence="2">Polysaccharide deacetylase family protein</fullName>
    </submittedName>
</protein>
<dbReference type="Gene3D" id="3.20.20.370">
    <property type="entry name" value="Glycoside hydrolase/deacetylase"/>
    <property type="match status" value="1"/>
</dbReference>
<dbReference type="NCBIfam" id="TIGR02873">
    <property type="entry name" value="spore_ylxY"/>
    <property type="match status" value="1"/>
</dbReference>
<dbReference type="CDD" id="cd10950">
    <property type="entry name" value="CE4_BsYlxY_like"/>
    <property type="match status" value="1"/>
</dbReference>
<dbReference type="PANTHER" id="PTHR10587:SF80">
    <property type="entry name" value="CHITOOLIGOSACCHARIDE DEACETYLASE"/>
    <property type="match status" value="1"/>
</dbReference>
<name>A0ABW0TYJ2_9BACL</name>
<dbReference type="SUPFAM" id="SSF88713">
    <property type="entry name" value="Glycoside hydrolase/deacetylase"/>
    <property type="match status" value="1"/>
</dbReference>
<accession>A0ABW0TYJ2</accession>
<organism evidence="2 3">
    <name type="scientific">Sporosarcina koreensis</name>
    <dbReference type="NCBI Taxonomy" id="334735"/>
    <lineage>
        <taxon>Bacteria</taxon>
        <taxon>Bacillati</taxon>
        <taxon>Bacillota</taxon>
        <taxon>Bacilli</taxon>
        <taxon>Bacillales</taxon>
        <taxon>Caryophanaceae</taxon>
        <taxon>Sporosarcina</taxon>
    </lineage>
</organism>
<reference evidence="3" key="1">
    <citation type="journal article" date="2019" name="Int. J. Syst. Evol. Microbiol.">
        <title>The Global Catalogue of Microorganisms (GCM) 10K type strain sequencing project: providing services to taxonomists for standard genome sequencing and annotation.</title>
        <authorList>
            <consortium name="The Broad Institute Genomics Platform"/>
            <consortium name="The Broad Institute Genome Sequencing Center for Infectious Disease"/>
            <person name="Wu L."/>
            <person name="Ma J."/>
        </authorList>
    </citation>
    <scope>NUCLEOTIDE SEQUENCE [LARGE SCALE GENOMIC DNA]</scope>
    <source>
        <strain evidence="3">KACC 11299</strain>
    </source>
</reference>
<sequence>MTNENWLGKRFMKNVLLVGAFLLAFGSYAIPSNAMFQDSYAKKDVKNEALYQEIKSYSEQHEIQPIDAKVDRVWKAMPGYNGLRVNIKASYEKMKKAGTFDESKLVYEEVPPAVHLDDLEPQPIFRGNPEKPMVSLLINVAWGNEFIPPILQILNDQEVKATFFFDGSWTKKNPDYASMIYKEGHEVGNHAYSHPDLQKRSKADTMDEISKTNDVIEQTLGFKPKWFAPPSGSFNQQTIEVAHELNMKTILWTVDTVDWRKPEPSEMVRRVVSQVENGTMILMHPTEPVAKGLATMIEEIKAKGYQLGTVSELMSEDRID</sequence>
<evidence type="ECO:0000313" key="3">
    <source>
        <dbReference type="Proteomes" id="UP001596071"/>
    </source>
</evidence>
<dbReference type="Proteomes" id="UP001596071">
    <property type="component" value="Unassembled WGS sequence"/>
</dbReference>
<dbReference type="Pfam" id="PF01522">
    <property type="entry name" value="Polysacc_deac_1"/>
    <property type="match status" value="1"/>
</dbReference>
<keyword evidence="3" id="KW-1185">Reference proteome</keyword>
<dbReference type="PROSITE" id="PS51677">
    <property type="entry name" value="NODB"/>
    <property type="match status" value="1"/>
</dbReference>
<dbReference type="InterPro" id="IPR050248">
    <property type="entry name" value="Polysacc_deacetylase_ArnD"/>
</dbReference>
<proteinExistence type="predicted"/>
<dbReference type="RefSeq" id="WP_381444859.1">
    <property type="nucleotide sequence ID" value="NZ_JBHSNP010000025.1"/>
</dbReference>
<dbReference type="InterPro" id="IPR011330">
    <property type="entry name" value="Glyco_hydro/deAcase_b/a-brl"/>
</dbReference>
<dbReference type="InterPro" id="IPR002509">
    <property type="entry name" value="NODB_dom"/>
</dbReference>